<sequence length="40" mass="4700">MSVEGSYNQFSITSTYKVYKSISRQKLHSNFKSKKQLQDI</sequence>
<dbReference type="EMBL" id="GGEC01074874">
    <property type="protein sequence ID" value="MBX55358.1"/>
    <property type="molecule type" value="Transcribed_RNA"/>
</dbReference>
<evidence type="ECO:0000313" key="1">
    <source>
        <dbReference type="EMBL" id="MBX55358.1"/>
    </source>
</evidence>
<protein>
    <submittedName>
        <fullName evidence="1">Uncharacterized protein</fullName>
    </submittedName>
</protein>
<reference evidence="1" key="1">
    <citation type="submission" date="2018-02" db="EMBL/GenBank/DDBJ databases">
        <title>Rhizophora mucronata_Transcriptome.</title>
        <authorList>
            <person name="Meera S.P."/>
            <person name="Sreeshan A."/>
            <person name="Augustine A."/>
        </authorList>
    </citation>
    <scope>NUCLEOTIDE SEQUENCE</scope>
    <source>
        <tissue evidence="1">Leaf</tissue>
    </source>
</reference>
<name>A0A2P2PKV0_RHIMU</name>
<dbReference type="AlphaFoldDB" id="A0A2P2PKV0"/>
<organism evidence="1">
    <name type="scientific">Rhizophora mucronata</name>
    <name type="common">Asiatic mangrove</name>
    <dbReference type="NCBI Taxonomy" id="61149"/>
    <lineage>
        <taxon>Eukaryota</taxon>
        <taxon>Viridiplantae</taxon>
        <taxon>Streptophyta</taxon>
        <taxon>Embryophyta</taxon>
        <taxon>Tracheophyta</taxon>
        <taxon>Spermatophyta</taxon>
        <taxon>Magnoliopsida</taxon>
        <taxon>eudicotyledons</taxon>
        <taxon>Gunneridae</taxon>
        <taxon>Pentapetalae</taxon>
        <taxon>rosids</taxon>
        <taxon>fabids</taxon>
        <taxon>Malpighiales</taxon>
        <taxon>Rhizophoraceae</taxon>
        <taxon>Rhizophora</taxon>
    </lineage>
</organism>
<proteinExistence type="predicted"/>
<accession>A0A2P2PKV0</accession>